<evidence type="ECO:0000256" key="9">
    <source>
        <dbReference type="ARBA" id="ARBA00023277"/>
    </source>
</evidence>
<comment type="function">
    <text evidence="1 11">Catalyzes the phosphorylation of D-glycero-D-manno-heptose 7-phosphate at the C-1 position to selectively form D-glycero-beta-D-manno-heptose-1,7-bisphosphate.</text>
</comment>
<dbReference type="InterPro" id="IPR011914">
    <property type="entry name" value="RfaE_dom_II"/>
</dbReference>
<dbReference type="RefSeq" id="WP_057741190.1">
    <property type="nucleotide sequence ID" value="NZ_LJYG01000014.1"/>
</dbReference>
<feature type="region of interest" description="Ribokinase" evidence="11">
    <location>
        <begin position="1"/>
        <end position="327"/>
    </location>
</feature>
<dbReference type="Gene3D" id="3.40.1190.20">
    <property type="match status" value="1"/>
</dbReference>
<dbReference type="GO" id="GO:0005524">
    <property type="term" value="F:ATP binding"/>
    <property type="evidence" value="ECO:0007669"/>
    <property type="project" value="UniProtKB-UniRule"/>
</dbReference>
<dbReference type="NCBIfam" id="TIGR02198">
    <property type="entry name" value="rfaE_dom_I"/>
    <property type="match status" value="1"/>
</dbReference>
<dbReference type="NCBIfam" id="TIGR02199">
    <property type="entry name" value="rfaE_dom_II"/>
    <property type="match status" value="1"/>
</dbReference>
<comment type="subunit">
    <text evidence="11">Homodimer.</text>
</comment>
<evidence type="ECO:0000256" key="8">
    <source>
        <dbReference type="ARBA" id="ARBA00023268"/>
    </source>
</evidence>
<dbReference type="Pfam" id="PF00294">
    <property type="entry name" value="PfkB"/>
    <property type="match status" value="1"/>
</dbReference>
<dbReference type="OrthoDB" id="9802794at2"/>
<dbReference type="FunFam" id="3.40.1190.20:FF:000002">
    <property type="entry name" value="Bifunctional protein HldE"/>
    <property type="match status" value="1"/>
</dbReference>
<dbReference type="GO" id="GO:0005829">
    <property type="term" value="C:cytosol"/>
    <property type="evidence" value="ECO:0007669"/>
    <property type="project" value="TreeGrafter"/>
</dbReference>
<gene>
    <name evidence="11" type="primary">hldE</name>
    <name evidence="14" type="ORF">AOQ71_02305</name>
</gene>
<dbReference type="GO" id="GO:0016773">
    <property type="term" value="F:phosphotransferase activity, alcohol group as acceptor"/>
    <property type="evidence" value="ECO:0007669"/>
    <property type="project" value="InterPro"/>
</dbReference>
<feature type="domain" description="Carbohydrate kinase PfkB" evidence="12">
    <location>
        <begin position="12"/>
        <end position="308"/>
    </location>
</feature>
<dbReference type="SUPFAM" id="SSF53613">
    <property type="entry name" value="Ribokinase-like"/>
    <property type="match status" value="1"/>
</dbReference>
<comment type="catalytic activity">
    <reaction evidence="10 11">
        <text>D-glycero-beta-D-manno-heptose 1-phosphate + ATP + H(+) = ADP-D-glycero-beta-D-manno-heptose + diphosphate</text>
        <dbReference type="Rhea" id="RHEA:27465"/>
        <dbReference type="ChEBI" id="CHEBI:15378"/>
        <dbReference type="ChEBI" id="CHEBI:30616"/>
        <dbReference type="ChEBI" id="CHEBI:33019"/>
        <dbReference type="ChEBI" id="CHEBI:59967"/>
        <dbReference type="ChEBI" id="CHEBI:61593"/>
        <dbReference type="EC" id="2.7.7.70"/>
    </reaction>
</comment>
<evidence type="ECO:0000256" key="5">
    <source>
        <dbReference type="ARBA" id="ARBA00022741"/>
    </source>
</evidence>
<dbReference type="NCBIfam" id="NF008454">
    <property type="entry name" value="PRK11316.1"/>
    <property type="match status" value="1"/>
</dbReference>
<dbReference type="InterPro" id="IPR011913">
    <property type="entry name" value="RfaE_dom_I"/>
</dbReference>
<comment type="pathway">
    <text evidence="11">Nucleotide-sugar biosynthesis; ADP-L-glycero-beta-D-manno-heptose biosynthesis; ADP-L-glycero-beta-D-manno-heptose from D-glycero-beta-D-manno-heptose 7-phosphate: step 1/4.</text>
</comment>
<evidence type="ECO:0000256" key="6">
    <source>
        <dbReference type="ARBA" id="ARBA00022777"/>
    </source>
</evidence>
<dbReference type="GO" id="GO:0097171">
    <property type="term" value="P:ADP-L-glycero-beta-D-manno-heptose biosynthetic process"/>
    <property type="evidence" value="ECO:0007669"/>
    <property type="project" value="UniProtKB-UniPathway"/>
</dbReference>
<comment type="function">
    <text evidence="2 11">Catalyzes the ADP transfer from ATP to D-glycero-beta-D-manno-heptose 1-phosphate, yielding ADP-D-glycero-beta-D-manno-heptose.</text>
</comment>
<dbReference type="GO" id="GO:0033785">
    <property type="term" value="F:heptose 7-phosphate kinase activity"/>
    <property type="evidence" value="ECO:0007669"/>
    <property type="project" value="UniProtKB-UniRule"/>
</dbReference>
<keyword evidence="8 11" id="KW-0511">Multifunctional enzyme</keyword>
<dbReference type="InterPro" id="IPR011611">
    <property type="entry name" value="PfkB_dom"/>
</dbReference>
<feature type="domain" description="Cytidyltransferase-like" evidence="13">
    <location>
        <begin position="355"/>
        <end position="449"/>
    </location>
</feature>
<dbReference type="EMBL" id="LJYG01000014">
    <property type="protein sequence ID" value="KRQ17386.1"/>
    <property type="molecule type" value="Genomic_DNA"/>
</dbReference>
<dbReference type="Proteomes" id="UP000051936">
    <property type="component" value="Unassembled WGS sequence"/>
</dbReference>
<dbReference type="GO" id="GO:0033786">
    <property type="term" value="F:heptose-1-phosphate adenylyltransferase activity"/>
    <property type="evidence" value="ECO:0007669"/>
    <property type="project" value="UniProtKB-UniRule"/>
</dbReference>
<dbReference type="InterPro" id="IPR004821">
    <property type="entry name" value="Cyt_trans-like"/>
</dbReference>
<evidence type="ECO:0000256" key="11">
    <source>
        <dbReference type="HAMAP-Rule" id="MF_01603"/>
    </source>
</evidence>
<feature type="active site" evidence="11">
    <location>
        <position position="270"/>
    </location>
</feature>
<dbReference type="Gene3D" id="3.40.50.620">
    <property type="entry name" value="HUPs"/>
    <property type="match status" value="1"/>
</dbReference>
<comment type="pathway">
    <text evidence="11">Nucleotide-sugar biosynthesis; ADP-L-glycero-beta-D-manno-heptose biosynthesis; ADP-L-glycero-beta-D-manno-heptose from D-glycero-beta-D-manno-heptose 7-phosphate: step 3/4.</text>
</comment>
<keyword evidence="15" id="KW-1185">Reference proteome</keyword>
<keyword evidence="4 11" id="KW-0548">Nucleotidyltransferase</keyword>
<accession>A0A0R3E5S0</accession>
<dbReference type="InterPro" id="IPR023030">
    <property type="entry name" value="Bifunc_HldE"/>
</dbReference>
<keyword evidence="5 11" id="KW-0547">Nucleotide-binding</keyword>
<evidence type="ECO:0000259" key="12">
    <source>
        <dbReference type="Pfam" id="PF00294"/>
    </source>
</evidence>
<sequence>MSTVDKFSSVRVLCIGDLMLDRFIGGDIKRISPERPVPVISIRKTEKIPGGAANVARNISSLNGSCTLVGLVGDDDAGRALVRELESDVRISVRCVTSSDRPTTEKIRYVSQGQHVIRADIECADDLSRGLELKLLDLVSRALPDHDVIVLSDYAKGVLTDAVIRRTIQLAQEARVPVLVDPKSQHLERYSGATVITPNSKELFASTGIDPAFDDDCAVRACHAVLSNTTIENILVTRAEKGMTLLSRKKEPVHIAASAREVADVVGAGDTAIATLSLAVGAGAELEEAAALANCAAGVVVGKHGTATVTRSELLEALASGHKFSDDETSERLFPLDDVKSRIALWKKDGLRIGFTNGCFDILHVGHLKLLNFARSNCDRLIVAVNSDASVKRLKGPARPINNETDRAVLLASLKMVDAVVIFEEDTPLEIIESISPNVLVKGADYEIDQIVGASFVLAHGGSVLRSEFVPGRSTSNVIAQISTTSSR</sequence>
<dbReference type="CDD" id="cd01172">
    <property type="entry name" value="RfaE_like"/>
    <property type="match status" value="1"/>
</dbReference>
<evidence type="ECO:0000256" key="3">
    <source>
        <dbReference type="ARBA" id="ARBA00022679"/>
    </source>
</evidence>
<dbReference type="PANTHER" id="PTHR46969">
    <property type="entry name" value="BIFUNCTIONAL PROTEIN HLDE"/>
    <property type="match status" value="1"/>
</dbReference>
<evidence type="ECO:0000256" key="2">
    <source>
        <dbReference type="ARBA" id="ARBA00003753"/>
    </source>
</evidence>
<evidence type="ECO:0000313" key="14">
    <source>
        <dbReference type="EMBL" id="KRQ17386.1"/>
    </source>
</evidence>
<comment type="similarity">
    <text evidence="11">In the C-terminal section; belongs to the cytidylyltransferase family.</text>
</comment>
<dbReference type="STRING" id="989370.AOQ71_02305"/>
<keyword evidence="3 11" id="KW-0808">Transferase</keyword>
<reference evidence="14 15" key="1">
    <citation type="submission" date="2015-09" db="EMBL/GenBank/DDBJ databases">
        <title>Draft Genome Sequence of Bradyrhizobium manausense Strain BR 3351T, a Novel Symbiotic Nitrogen-Fixing Alphaproteobacterium Isolated from Brazilian Amazon Rain Forest.</title>
        <authorList>
            <person name="De Araujo J.L."/>
            <person name="Zilli J.E."/>
        </authorList>
    </citation>
    <scope>NUCLEOTIDE SEQUENCE [LARGE SCALE GENOMIC DNA]</scope>
    <source>
        <strain evidence="14 15">BR3351</strain>
    </source>
</reference>
<dbReference type="PANTHER" id="PTHR46969:SF1">
    <property type="entry name" value="BIFUNCTIONAL PROTEIN HLDE"/>
    <property type="match status" value="1"/>
</dbReference>
<organism evidence="14 15">
    <name type="scientific">Bradyrhizobium manausense</name>
    <dbReference type="NCBI Taxonomy" id="989370"/>
    <lineage>
        <taxon>Bacteria</taxon>
        <taxon>Pseudomonadati</taxon>
        <taxon>Pseudomonadota</taxon>
        <taxon>Alphaproteobacteria</taxon>
        <taxon>Hyphomicrobiales</taxon>
        <taxon>Nitrobacteraceae</taxon>
        <taxon>Bradyrhizobium</taxon>
    </lineage>
</organism>
<comment type="similarity">
    <text evidence="11">In the N-terminal section; belongs to the carbohydrate kinase PfkB family.</text>
</comment>
<protein>
    <recommendedName>
        <fullName evidence="11">Bifunctional protein HldE</fullName>
    </recommendedName>
    <domain>
        <recommendedName>
            <fullName evidence="11">D-beta-D-heptose 7-phosphate kinase</fullName>
            <ecNumber evidence="11">2.7.1.167</ecNumber>
        </recommendedName>
        <alternativeName>
            <fullName evidence="11">D-beta-D-heptose 7-phosphotransferase</fullName>
        </alternativeName>
        <alternativeName>
            <fullName evidence="11">D-glycero-beta-D-manno-heptose-7-phosphate kinase</fullName>
        </alternativeName>
    </domain>
    <domain>
        <recommendedName>
            <fullName evidence="11">D-beta-D-heptose 1-phosphate adenylyltransferase</fullName>
            <ecNumber evidence="11">2.7.7.70</ecNumber>
        </recommendedName>
        <alternativeName>
            <fullName evidence="11">D-glycero-beta-D-manno-heptose 1-phosphate adenylyltransferase</fullName>
        </alternativeName>
    </domain>
</protein>
<dbReference type="InterPro" id="IPR014729">
    <property type="entry name" value="Rossmann-like_a/b/a_fold"/>
</dbReference>
<dbReference type="EC" id="2.7.7.70" evidence="11"/>
<proteinExistence type="inferred from homology"/>
<dbReference type="NCBIfam" id="TIGR00125">
    <property type="entry name" value="cyt_tran_rel"/>
    <property type="match status" value="1"/>
</dbReference>
<evidence type="ECO:0000313" key="15">
    <source>
        <dbReference type="Proteomes" id="UP000051936"/>
    </source>
</evidence>
<dbReference type="EC" id="2.7.1.167" evidence="11"/>
<evidence type="ECO:0000256" key="10">
    <source>
        <dbReference type="ARBA" id="ARBA00047428"/>
    </source>
</evidence>
<keyword evidence="7 11" id="KW-0067">ATP-binding</keyword>
<comment type="caution">
    <text evidence="14">The sequence shown here is derived from an EMBL/GenBank/DDBJ whole genome shotgun (WGS) entry which is preliminary data.</text>
</comment>
<dbReference type="AlphaFoldDB" id="A0A0R3E5S0"/>
<dbReference type="UniPathway" id="UPA00356">
    <property type="reaction ID" value="UER00437"/>
</dbReference>
<name>A0A0R3E5S0_9BRAD</name>
<keyword evidence="6 11" id="KW-0418">Kinase</keyword>
<feature type="region of interest" description="Cytidylyltransferase" evidence="11">
    <location>
        <begin position="355"/>
        <end position="488"/>
    </location>
</feature>
<evidence type="ECO:0000256" key="1">
    <source>
        <dbReference type="ARBA" id="ARBA00002319"/>
    </source>
</evidence>
<dbReference type="SUPFAM" id="SSF52374">
    <property type="entry name" value="Nucleotidylyl transferase"/>
    <property type="match status" value="1"/>
</dbReference>
<dbReference type="InterPro" id="IPR029056">
    <property type="entry name" value="Ribokinase-like"/>
</dbReference>
<dbReference type="Pfam" id="PF01467">
    <property type="entry name" value="CTP_transf_like"/>
    <property type="match status" value="1"/>
</dbReference>
<evidence type="ECO:0000256" key="7">
    <source>
        <dbReference type="ARBA" id="ARBA00022840"/>
    </source>
</evidence>
<evidence type="ECO:0000256" key="4">
    <source>
        <dbReference type="ARBA" id="ARBA00022695"/>
    </source>
</evidence>
<keyword evidence="9 11" id="KW-0119">Carbohydrate metabolism</keyword>
<evidence type="ECO:0000259" key="13">
    <source>
        <dbReference type="Pfam" id="PF01467"/>
    </source>
</evidence>
<comment type="catalytic activity">
    <reaction evidence="11">
        <text>D-glycero-beta-D-manno-heptose 7-phosphate + ATP = D-glycero-beta-D-manno-heptose 1,7-bisphosphate + ADP + H(+)</text>
        <dbReference type="Rhea" id="RHEA:27473"/>
        <dbReference type="ChEBI" id="CHEBI:15378"/>
        <dbReference type="ChEBI" id="CHEBI:30616"/>
        <dbReference type="ChEBI" id="CHEBI:60204"/>
        <dbReference type="ChEBI" id="CHEBI:60208"/>
        <dbReference type="ChEBI" id="CHEBI:456216"/>
        <dbReference type="EC" id="2.7.1.167"/>
    </reaction>
</comment>
<dbReference type="HAMAP" id="MF_01603">
    <property type="entry name" value="HldE"/>
    <property type="match status" value="1"/>
</dbReference>
<feature type="binding site" evidence="11">
    <location>
        <begin position="199"/>
        <end position="202"/>
    </location>
    <ligand>
        <name>ATP</name>
        <dbReference type="ChEBI" id="CHEBI:30616"/>
    </ligand>
</feature>